<dbReference type="EMBL" id="RCHU02000007">
    <property type="protein sequence ID" value="KAL3583720.1"/>
    <property type="molecule type" value="Genomic_DNA"/>
</dbReference>
<organism evidence="1 2">
    <name type="scientific">Populus alba</name>
    <name type="common">White poplar</name>
    <dbReference type="NCBI Taxonomy" id="43335"/>
    <lineage>
        <taxon>Eukaryota</taxon>
        <taxon>Viridiplantae</taxon>
        <taxon>Streptophyta</taxon>
        <taxon>Embryophyta</taxon>
        <taxon>Tracheophyta</taxon>
        <taxon>Spermatophyta</taxon>
        <taxon>Magnoliopsida</taxon>
        <taxon>eudicotyledons</taxon>
        <taxon>Gunneridae</taxon>
        <taxon>Pentapetalae</taxon>
        <taxon>rosids</taxon>
        <taxon>fabids</taxon>
        <taxon>Malpighiales</taxon>
        <taxon>Salicaceae</taxon>
        <taxon>Saliceae</taxon>
        <taxon>Populus</taxon>
    </lineage>
</organism>
<protein>
    <submittedName>
        <fullName evidence="1">Uncharacterized protein</fullName>
    </submittedName>
</protein>
<evidence type="ECO:0000313" key="2">
    <source>
        <dbReference type="Proteomes" id="UP000309997"/>
    </source>
</evidence>
<dbReference type="Proteomes" id="UP000309997">
    <property type="component" value="Unassembled WGS sequence"/>
</dbReference>
<gene>
    <name evidence="1" type="ORF">D5086_014781</name>
</gene>
<proteinExistence type="predicted"/>
<comment type="caution">
    <text evidence="1">The sequence shown here is derived from an EMBL/GenBank/DDBJ whole genome shotgun (WGS) entry which is preliminary data.</text>
</comment>
<accession>A0ACC4BZ71</accession>
<keyword evidence="2" id="KW-1185">Reference proteome</keyword>
<reference evidence="1 2" key="1">
    <citation type="journal article" date="2024" name="Plant Biotechnol. J.">
        <title>Genome and CRISPR/Cas9 system of a widespread forest tree (Populus alba) in the world.</title>
        <authorList>
            <person name="Liu Y.J."/>
            <person name="Jiang P.F."/>
            <person name="Han X.M."/>
            <person name="Li X.Y."/>
            <person name="Wang H.M."/>
            <person name="Wang Y.J."/>
            <person name="Wang X.X."/>
            <person name="Zeng Q.Y."/>
        </authorList>
    </citation>
    <scope>NUCLEOTIDE SEQUENCE [LARGE SCALE GENOMIC DNA]</scope>
    <source>
        <strain evidence="2">cv. PAL-ZL1</strain>
    </source>
</reference>
<name>A0ACC4BZ71_POPAL</name>
<sequence length="182" mass="19704">MISSTENLGWGKIPGSPSVIGGTKPTLDGCPGFDKRCSQQPFFMVSPQPALSSSLFSLAGGVSEHFFGISGQTIPSHVSTSTCITPSPVGEDYTRVSYLHGNISSHALPPVCFMHHLDICPLLPEDFGDDKDIWKMCLIGYSIGRIPGCTILGKYMANDTKQRYVFCYWSCTGNLEVFAALL</sequence>
<evidence type="ECO:0000313" key="1">
    <source>
        <dbReference type="EMBL" id="KAL3583720.1"/>
    </source>
</evidence>